<name>A0A850QNN2_PHODD</name>
<organism evidence="1 2">
    <name type="scientific">Photobacterium damselae subsp. damselae</name>
    <name type="common">Listonella damsela</name>
    <dbReference type="NCBI Taxonomy" id="85581"/>
    <lineage>
        <taxon>Bacteria</taxon>
        <taxon>Pseudomonadati</taxon>
        <taxon>Pseudomonadota</taxon>
        <taxon>Gammaproteobacteria</taxon>
        <taxon>Vibrionales</taxon>
        <taxon>Vibrionaceae</taxon>
        <taxon>Photobacterium</taxon>
    </lineage>
</organism>
<proteinExistence type="predicted"/>
<reference evidence="1 2" key="1">
    <citation type="submission" date="2020-06" db="EMBL/GenBank/DDBJ databases">
        <title>Photobacterium damselae subsp. damselae comparative genomics.</title>
        <authorList>
            <person name="Osorio C.R."/>
        </authorList>
    </citation>
    <scope>NUCLEOTIDE SEQUENCE [LARGE SCALE GENOMIC DNA]</scope>
    <source>
        <strain evidence="1 2">TW250/03</strain>
    </source>
</reference>
<dbReference type="PROSITE" id="PS51257">
    <property type="entry name" value="PROKAR_LIPOPROTEIN"/>
    <property type="match status" value="1"/>
</dbReference>
<evidence type="ECO:0000313" key="1">
    <source>
        <dbReference type="EMBL" id="NVP00256.1"/>
    </source>
</evidence>
<feature type="non-terminal residue" evidence="1">
    <location>
        <position position="53"/>
    </location>
</feature>
<dbReference type="AlphaFoldDB" id="A0A850QNN2"/>
<evidence type="ECO:0000313" key="2">
    <source>
        <dbReference type="Proteomes" id="UP000533429"/>
    </source>
</evidence>
<comment type="caution">
    <text evidence="1">The sequence shown here is derived from an EMBL/GenBank/DDBJ whole genome shotgun (WGS) entry which is preliminary data.</text>
</comment>
<protein>
    <submittedName>
        <fullName evidence="1">Uncharacterized protein</fullName>
    </submittedName>
</protein>
<sequence length="53" mass="5778">MQFKLSPLSKTLVSILTTVTMMGCNDSDSTVDSKDGYFDTTNPPNIIIKLPPT</sequence>
<dbReference type="Proteomes" id="UP000533429">
    <property type="component" value="Unassembled WGS sequence"/>
</dbReference>
<gene>
    <name evidence="1" type="ORF">HWA77_08550</name>
</gene>
<dbReference type="EMBL" id="JABXOR010000537">
    <property type="protein sequence ID" value="NVP00256.1"/>
    <property type="molecule type" value="Genomic_DNA"/>
</dbReference>
<accession>A0A850QNN2</accession>